<reference evidence="2 3" key="1">
    <citation type="submission" date="2016-11" db="EMBL/GenBank/DDBJ databases">
        <title>The macronuclear genome of Stentor coeruleus: a giant cell with tiny introns.</title>
        <authorList>
            <person name="Slabodnick M."/>
            <person name="Ruby J.G."/>
            <person name="Reiff S.B."/>
            <person name="Swart E.C."/>
            <person name="Gosai S."/>
            <person name="Prabakaran S."/>
            <person name="Witkowska E."/>
            <person name="Larue G.E."/>
            <person name="Fisher S."/>
            <person name="Freeman R.M."/>
            <person name="Gunawardena J."/>
            <person name="Chu W."/>
            <person name="Stover N.A."/>
            <person name="Gregory B.D."/>
            <person name="Nowacki M."/>
            <person name="Derisi J."/>
            <person name="Roy S.W."/>
            <person name="Marshall W.F."/>
            <person name="Sood P."/>
        </authorList>
    </citation>
    <scope>NUCLEOTIDE SEQUENCE [LARGE SCALE GENOMIC DNA]</scope>
    <source>
        <strain evidence="2">WM001</strain>
    </source>
</reference>
<keyword evidence="1" id="KW-0472">Membrane</keyword>
<dbReference type="EMBL" id="MPUH01000184">
    <property type="protein sequence ID" value="OMJ87149.1"/>
    <property type="molecule type" value="Genomic_DNA"/>
</dbReference>
<comment type="caution">
    <text evidence="2">The sequence shown here is derived from an EMBL/GenBank/DDBJ whole genome shotgun (WGS) entry which is preliminary data.</text>
</comment>
<organism evidence="2 3">
    <name type="scientific">Stentor coeruleus</name>
    <dbReference type="NCBI Taxonomy" id="5963"/>
    <lineage>
        <taxon>Eukaryota</taxon>
        <taxon>Sar</taxon>
        <taxon>Alveolata</taxon>
        <taxon>Ciliophora</taxon>
        <taxon>Postciliodesmatophora</taxon>
        <taxon>Heterotrichea</taxon>
        <taxon>Heterotrichida</taxon>
        <taxon>Stentoridae</taxon>
        <taxon>Stentor</taxon>
    </lineage>
</organism>
<dbReference type="OrthoDB" id="69461at2759"/>
<evidence type="ECO:0000313" key="3">
    <source>
        <dbReference type="Proteomes" id="UP000187209"/>
    </source>
</evidence>
<name>A0A1R2CDR3_9CILI</name>
<sequence length="149" mass="17425">MMIYAVLGLGIAAIYGSRWLLESMKPKPNKSKEELKKTIFELKQQAEELNTPSTYSAYSKLNKQIERMDKEMREMPDFSGNNDLYWVIVLMPYFAAFLFIGQYHELPILGEDVYWPIGSLIGYQEHRKFYLSLCSWYIICLMVTKTLIG</sequence>
<evidence type="ECO:0000256" key="1">
    <source>
        <dbReference type="SAM" id="Phobius"/>
    </source>
</evidence>
<evidence type="ECO:0000313" key="2">
    <source>
        <dbReference type="EMBL" id="OMJ87149.1"/>
    </source>
</evidence>
<proteinExistence type="predicted"/>
<gene>
    <name evidence="2" type="ORF">SteCoe_11148</name>
</gene>
<dbReference type="AlphaFoldDB" id="A0A1R2CDR3"/>
<protein>
    <submittedName>
        <fullName evidence="2">Uncharacterized protein</fullName>
    </submittedName>
</protein>
<dbReference type="Proteomes" id="UP000187209">
    <property type="component" value="Unassembled WGS sequence"/>
</dbReference>
<feature type="transmembrane region" description="Helical" evidence="1">
    <location>
        <begin position="84"/>
        <end position="101"/>
    </location>
</feature>
<accession>A0A1R2CDR3</accession>
<feature type="transmembrane region" description="Helical" evidence="1">
    <location>
        <begin position="129"/>
        <end position="148"/>
    </location>
</feature>
<keyword evidence="1" id="KW-1133">Transmembrane helix</keyword>
<keyword evidence="1" id="KW-0812">Transmembrane</keyword>
<keyword evidence="3" id="KW-1185">Reference proteome</keyword>